<dbReference type="Proteomes" id="UP000249130">
    <property type="component" value="Unassembled WGS sequence"/>
</dbReference>
<dbReference type="PANTHER" id="PTHR35271:SF1">
    <property type="entry name" value="ABC TRANSPORTER, SUBSTRATE-BINDING LIPOPROTEIN"/>
    <property type="match status" value="1"/>
</dbReference>
<reference evidence="1 2" key="1">
    <citation type="submission" date="2017-07" db="EMBL/GenBank/DDBJ databases">
        <title>Draft Genome Sequences of Select Purple Nonsulfur Bacteria.</title>
        <authorList>
            <person name="Lasarre B."/>
            <person name="Mckinlay J.B."/>
        </authorList>
    </citation>
    <scope>NUCLEOTIDE SEQUENCE [LARGE SCALE GENOMIC DNA]</scope>
    <source>
        <strain evidence="1 2">DSM 5909</strain>
    </source>
</reference>
<dbReference type="InterPro" id="IPR007487">
    <property type="entry name" value="ABC_transpt-TYRBP-like"/>
</dbReference>
<sequence>MARSLLGRLVGFDVDSCLVHCSNCGTVAHIVARANSPWDHERASRTRSLPDRDIDKETTMKGWSSASRLASATALATALLTAGLAAAALAADKKVAISTIVEVPQLVETKEGVLRGLADRGLAPGKGITVEYQTANGNMPTQQQIAKKFVGEGADVIVAITTPTAQAMVTATKDIPIVFASVTDPLKAKLVPQYKQPGGNVTGVSDAAPIAEQLKLFRELVPGLKKIGFVYNPGLDSSKATLGWMQEQTKPLGIEVVESPAPTTNEVIPAARKLVGNVDAIYVPNDTTVVAALETIVKVGQETKTPVFTGETRGVERGAVASLGLDYIEVGRLAGHMAADILAGKKPGEIDAVIAYEKLPGFNVVLNKSAAESMGVTIPPATLARATKVVN</sequence>
<dbReference type="Gene3D" id="3.40.50.2300">
    <property type="match status" value="2"/>
</dbReference>
<dbReference type="OrthoDB" id="9776955at2"/>
<protein>
    <submittedName>
        <fullName evidence="1">Uncharacterized protein</fullName>
    </submittedName>
</protein>
<keyword evidence="2" id="KW-1185">Reference proteome</keyword>
<dbReference type="Pfam" id="PF04392">
    <property type="entry name" value="ABC_sub_bind"/>
    <property type="match status" value="1"/>
</dbReference>
<dbReference type="SUPFAM" id="SSF53822">
    <property type="entry name" value="Periplasmic binding protein-like I"/>
    <property type="match status" value="1"/>
</dbReference>
<dbReference type="EMBL" id="NPEX01000133">
    <property type="protein sequence ID" value="RAI42701.1"/>
    <property type="molecule type" value="Genomic_DNA"/>
</dbReference>
<organism evidence="1 2">
    <name type="scientific">Rhodoplanes roseus</name>
    <dbReference type="NCBI Taxonomy" id="29409"/>
    <lineage>
        <taxon>Bacteria</taxon>
        <taxon>Pseudomonadati</taxon>
        <taxon>Pseudomonadota</taxon>
        <taxon>Alphaproteobacteria</taxon>
        <taxon>Hyphomicrobiales</taxon>
        <taxon>Nitrobacteraceae</taxon>
        <taxon>Rhodoplanes</taxon>
    </lineage>
</organism>
<dbReference type="CDD" id="cd06325">
    <property type="entry name" value="PBP1_ABC_unchar_transporter"/>
    <property type="match status" value="1"/>
</dbReference>
<dbReference type="PANTHER" id="PTHR35271">
    <property type="entry name" value="ABC TRANSPORTER, SUBSTRATE-BINDING LIPOPROTEIN-RELATED"/>
    <property type="match status" value="1"/>
</dbReference>
<evidence type="ECO:0000313" key="2">
    <source>
        <dbReference type="Proteomes" id="UP000249130"/>
    </source>
</evidence>
<proteinExistence type="predicted"/>
<name>A0A327KWL5_9BRAD</name>
<comment type="caution">
    <text evidence="1">The sequence shown here is derived from an EMBL/GenBank/DDBJ whole genome shotgun (WGS) entry which is preliminary data.</text>
</comment>
<gene>
    <name evidence="1" type="ORF">CH341_18200</name>
</gene>
<dbReference type="AlphaFoldDB" id="A0A327KWL5"/>
<evidence type="ECO:0000313" key="1">
    <source>
        <dbReference type="EMBL" id="RAI42701.1"/>
    </source>
</evidence>
<accession>A0A327KWL5</accession>
<dbReference type="InterPro" id="IPR028082">
    <property type="entry name" value="Peripla_BP_I"/>
</dbReference>